<dbReference type="PANTHER" id="PTHR33434">
    <property type="entry name" value="DEGV DOMAIN-CONTAINING PROTEIN DR_1986-RELATED"/>
    <property type="match status" value="1"/>
</dbReference>
<dbReference type="PROSITE" id="PS51482">
    <property type="entry name" value="DEGV"/>
    <property type="match status" value="1"/>
</dbReference>
<comment type="caution">
    <text evidence="3">The sequence shown here is derived from an EMBL/GenBank/DDBJ whole genome shotgun (WGS) entry which is preliminary data.</text>
</comment>
<dbReference type="GO" id="GO:0006071">
    <property type="term" value="P:glycerol metabolic process"/>
    <property type="evidence" value="ECO:0007669"/>
    <property type="project" value="InterPro"/>
</dbReference>
<dbReference type="SUPFAM" id="SSF101473">
    <property type="entry name" value="DhaL-like"/>
    <property type="match status" value="1"/>
</dbReference>
<dbReference type="InterPro" id="IPR036117">
    <property type="entry name" value="DhaL_dom_sf"/>
</dbReference>
<sequence>MRGQSAINYIDGHRLSRALQAGVARLSRRQNHLNKINVFPVADGDTGTNLGLTLHAMLLGLRQRPERHAGRALTTLADAGLDGARGNSGAIMAQFFQGFSDACAQQAVLEANHFAVGASQGAEYAREAMTEPRDGTLLTVLHEFAESLQAQIRQTNADIRQMLEHSLEAAEQALARTPQQLAVLRRAGVVDAGAEGFVELLRGISEFLHAGHIRQLPEPAFDEAVEAQARAGVSDDPSEFRYCTECVIRGEDLDPRKIREALAGEGNSLVIAGARHKIKVHIHSNDPRRLFRLAGEFGEVSGHKADDMWQQQKDAAGGARRVAIVTDSAADLPEALLDELDIHVVPVHVRFGEKTYLDKLSLSAEDFYQRLNEDGEHPATSQPAPGEFRRVFQVLASHFDSVVAIHVTSRGSGTWQSAVSGARRVEGADIRVFDSRTLSAGLGLLVREAAEMAQSGASADEIMARLEDSRRRTRVWGGVRDLSFGVRGGRVSPLKQKLVDRLGLTPILTAWGSGKVDAGGILFGQDRVVERLARFVRRRARSSRRYRLLVGHCNCREDGQALLAQLRDALPLDEEPTLVSVGPALGAHAGPGTLVVALQEQDNASP</sequence>
<dbReference type="SMART" id="SM01121">
    <property type="entry name" value="Dak1_2"/>
    <property type="match status" value="1"/>
</dbReference>
<dbReference type="EMBL" id="JAYGII010000016">
    <property type="protein sequence ID" value="MEA5445843.1"/>
    <property type="molecule type" value="Genomic_DNA"/>
</dbReference>
<reference evidence="3 4" key="1">
    <citation type="submission" date="2023-12" db="EMBL/GenBank/DDBJ databases">
        <title>Whole-genome sequencing of halo(alkali)philic microorganisms from hypersaline lakes.</title>
        <authorList>
            <person name="Sorokin D.Y."/>
            <person name="Merkel A.Y."/>
            <person name="Messina E."/>
            <person name="Yakimov M."/>
        </authorList>
    </citation>
    <scope>NUCLEOTIDE SEQUENCE [LARGE SCALE GENOMIC DNA]</scope>
    <source>
        <strain evidence="3 4">AB-CW1</strain>
    </source>
</reference>
<protein>
    <submittedName>
        <fullName evidence="3">DegV family protein</fullName>
    </submittedName>
</protein>
<dbReference type="Proteomes" id="UP001302316">
    <property type="component" value="Unassembled WGS sequence"/>
</dbReference>
<dbReference type="Gene3D" id="1.25.40.340">
    <property type="match status" value="1"/>
</dbReference>
<gene>
    <name evidence="3" type="ORF">VCB98_08435</name>
</gene>
<dbReference type="InterPro" id="IPR050270">
    <property type="entry name" value="DegV_domain_contain"/>
</dbReference>
<evidence type="ECO:0000256" key="1">
    <source>
        <dbReference type="ARBA" id="ARBA00023121"/>
    </source>
</evidence>
<proteinExistence type="predicted"/>
<dbReference type="Gene3D" id="3.40.50.10170">
    <property type="match status" value="1"/>
</dbReference>
<dbReference type="AlphaFoldDB" id="A0AAP6MKI9"/>
<dbReference type="Gene3D" id="3.30.1180.10">
    <property type="match status" value="1"/>
</dbReference>
<dbReference type="SMART" id="SM01120">
    <property type="entry name" value="Dak2"/>
    <property type="match status" value="1"/>
</dbReference>
<dbReference type="Pfam" id="PF02734">
    <property type="entry name" value="Dak2"/>
    <property type="match status" value="1"/>
</dbReference>
<dbReference type="GO" id="GO:0004371">
    <property type="term" value="F:glycerone kinase activity"/>
    <property type="evidence" value="ECO:0007669"/>
    <property type="project" value="InterPro"/>
</dbReference>
<dbReference type="NCBIfam" id="TIGR00762">
    <property type="entry name" value="DegV"/>
    <property type="match status" value="1"/>
</dbReference>
<evidence type="ECO:0000313" key="4">
    <source>
        <dbReference type="Proteomes" id="UP001302316"/>
    </source>
</evidence>
<name>A0AAP6MKI9_9GAMM</name>
<evidence type="ECO:0000313" key="3">
    <source>
        <dbReference type="EMBL" id="MEA5445843.1"/>
    </source>
</evidence>
<accession>A0AAP6MKI9</accession>
<dbReference type="PANTHER" id="PTHR33434:SF2">
    <property type="entry name" value="FATTY ACID-BINDING PROTEIN TM_1468"/>
    <property type="match status" value="1"/>
</dbReference>
<dbReference type="InterPro" id="IPR003797">
    <property type="entry name" value="DegV"/>
</dbReference>
<dbReference type="Pfam" id="PF21645">
    <property type="entry name" value="FakA-like_M"/>
    <property type="match status" value="1"/>
</dbReference>
<dbReference type="SUPFAM" id="SSF82549">
    <property type="entry name" value="DAK1/DegV-like"/>
    <property type="match status" value="1"/>
</dbReference>
<keyword evidence="4" id="KW-1185">Reference proteome</keyword>
<feature type="domain" description="DhaL" evidence="2">
    <location>
        <begin position="13"/>
        <end position="206"/>
    </location>
</feature>
<dbReference type="RefSeq" id="WP_346051673.1">
    <property type="nucleotide sequence ID" value="NZ_JAYGII010000016.1"/>
</dbReference>
<dbReference type="Pfam" id="PF02645">
    <property type="entry name" value="DegV"/>
    <property type="match status" value="1"/>
</dbReference>
<dbReference type="InterPro" id="IPR033470">
    <property type="entry name" value="FakA-like_C"/>
</dbReference>
<dbReference type="InterPro" id="IPR004007">
    <property type="entry name" value="DhaL_dom"/>
</dbReference>
<dbReference type="GO" id="GO:0008289">
    <property type="term" value="F:lipid binding"/>
    <property type="evidence" value="ECO:0007669"/>
    <property type="project" value="UniProtKB-KW"/>
</dbReference>
<dbReference type="PROSITE" id="PS51480">
    <property type="entry name" value="DHAL"/>
    <property type="match status" value="1"/>
</dbReference>
<dbReference type="InterPro" id="IPR043168">
    <property type="entry name" value="DegV_C"/>
</dbReference>
<evidence type="ECO:0000259" key="2">
    <source>
        <dbReference type="PROSITE" id="PS51480"/>
    </source>
</evidence>
<organism evidence="3 4">
    <name type="scientific">Natronospira elongata</name>
    <dbReference type="NCBI Taxonomy" id="3110268"/>
    <lineage>
        <taxon>Bacteria</taxon>
        <taxon>Pseudomonadati</taxon>
        <taxon>Pseudomonadota</taxon>
        <taxon>Gammaproteobacteria</taxon>
        <taxon>Natronospirales</taxon>
        <taxon>Natronospiraceae</taxon>
        <taxon>Natronospira</taxon>
    </lineage>
</organism>
<dbReference type="InterPro" id="IPR048394">
    <property type="entry name" value="FakA-like_M"/>
</dbReference>
<keyword evidence="1" id="KW-0446">Lipid-binding</keyword>